<keyword evidence="2" id="KW-1185">Reference proteome</keyword>
<feature type="non-terminal residue" evidence="1">
    <location>
        <position position="116"/>
    </location>
</feature>
<reference evidence="1 2" key="1">
    <citation type="submission" date="2024-05" db="EMBL/GenBank/DDBJ databases">
        <title>Genome sequencing and assembly of Indian major carp, Cirrhinus mrigala (Hamilton, 1822).</title>
        <authorList>
            <person name="Mohindra V."/>
            <person name="Chowdhury L.M."/>
            <person name="Lal K."/>
            <person name="Jena J.K."/>
        </authorList>
    </citation>
    <scope>NUCLEOTIDE SEQUENCE [LARGE SCALE GENOMIC DNA]</scope>
    <source>
        <strain evidence="1">CM1030</strain>
        <tissue evidence="1">Blood</tissue>
    </source>
</reference>
<name>A0ABD0N5I8_CIRMR</name>
<dbReference type="Proteomes" id="UP001529510">
    <property type="component" value="Unassembled WGS sequence"/>
</dbReference>
<accession>A0ABD0N5I8</accession>
<evidence type="ECO:0000313" key="1">
    <source>
        <dbReference type="EMBL" id="KAL0157397.1"/>
    </source>
</evidence>
<comment type="caution">
    <text evidence="1">The sequence shown here is derived from an EMBL/GenBank/DDBJ whole genome shotgun (WGS) entry which is preliminary data.</text>
</comment>
<gene>
    <name evidence="1" type="ORF">M9458_048643</name>
</gene>
<organism evidence="1 2">
    <name type="scientific">Cirrhinus mrigala</name>
    <name type="common">Mrigala</name>
    <dbReference type="NCBI Taxonomy" id="683832"/>
    <lineage>
        <taxon>Eukaryota</taxon>
        <taxon>Metazoa</taxon>
        <taxon>Chordata</taxon>
        <taxon>Craniata</taxon>
        <taxon>Vertebrata</taxon>
        <taxon>Euteleostomi</taxon>
        <taxon>Actinopterygii</taxon>
        <taxon>Neopterygii</taxon>
        <taxon>Teleostei</taxon>
        <taxon>Ostariophysi</taxon>
        <taxon>Cypriniformes</taxon>
        <taxon>Cyprinidae</taxon>
        <taxon>Labeoninae</taxon>
        <taxon>Labeonini</taxon>
        <taxon>Cirrhinus</taxon>
    </lineage>
</organism>
<dbReference type="EMBL" id="JAMKFB020000024">
    <property type="protein sequence ID" value="KAL0157397.1"/>
    <property type="molecule type" value="Genomic_DNA"/>
</dbReference>
<proteinExistence type="predicted"/>
<protein>
    <submittedName>
        <fullName evidence="1">Uncharacterized protein</fullName>
    </submittedName>
</protein>
<dbReference type="AlphaFoldDB" id="A0ABD0N5I8"/>
<sequence length="116" mass="12234">LPPLCHDPSVLQLRWAPSSLQLCLGQSSTIPYLGTPLLWLRLITLALSGSSLPPAPPWHSGSSASPWLIGSSSLPWAPLPPAPLPLPFLHRGSSLCSTVGYLNGCGLGPAWLLLLQ</sequence>
<feature type="non-terminal residue" evidence="1">
    <location>
        <position position="1"/>
    </location>
</feature>
<evidence type="ECO:0000313" key="2">
    <source>
        <dbReference type="Proteomes" id="UP001529510"/>
    </source>
</evidence>